<reference evidence="1" key="2">
    <citation type="journal article" date="2015" name="Fish Shellfish Immunol.">
        <title>Early steps in the European eel (Anguilla anguilla)-Vibrio vulnificus interaction in the gills: Role of the RtxA13 toxin.</title>
        <authorList>
            <person name="Callol A."/>
            <person name="Pajuelo D."/>
            <person name="Ebbesson L."/>
            <person name="Teles M."/>
            <person name="MacKenzie S."/>
            <person name="Amaro C."/>
        </authorList>
    </citation>
    <scope>NUCLEOTIDE SEQUENCE</scope>
</reference>
<sequence>MQVCIFIASCVTSAHTKFLGCPHQHICNICLPPDDLYLKQGKLLKYCLLYSLASQRERSNVPHSFRVSHEL</sequence>
<dbReference type="EMBL" id="GBXM01012317">
    <property type="protein sequence ID" value="JAH96260.1"/>
    <property type="molecule type" value="Transcribed_RNA"/>
</dbReference>
<evidence type="ECO:0000313" key="1">
    <source>
        <dbReference type="EMBL" id="JAH96260.1"/>
    </source>
</evidence>
<name>A0A0E9X320_ANGAN</name>
<proteinExistence type="predicted"/>
<organism evidence="1">
    <name type="scientific">Anguilla anguilla</name>
    <name type="common">European freshwater eel</name>
    <name type="synonym">Muraena anguilla</name>
    <dbReference type="NCBI Taxonomy" id="7936"/>
    <lineage>
        <taxon>Eukaryota</taxon>
        <taxon>Metazoa</taxon>
        <taxon>Chordata</taxon>
        <taxon>Craniata</taxon>
        <taxon>Vertebrata</taxon>
        <taxon>Euteleostomi</taxon>
        <taxon>Actinopterygii</taxon>
        <taxon>Neopterygii</taxon>
        <taxon>Teleostei</taxon>
        <taxon>Anguilliformes</taxon>
        <taxon>Anguillidae</taxon>
        <taxon>Anguilla</taxon>
    </lineage>
</organism>
<dbReference type="AlphaFoldDB" id="A0A0E9X320"/>
<reference evidence="1" key="1">
    <citation type="submission" date="2014-11" db="EMBL/GenBank/DDBJ databases">
        <authorList>
            <person name="Amaro Gonzalez C."/>
        </authorList>
    </citation>
    <scope>NUCLEOTIDE SEQUENCE</scope>
</reference>
<protein>
    <submittedName>
        <fullName evidence="1">Uncharacterized protein</fullName>
    </submittedName>
</protein>
<accession>A0A0E9X320</accession>